<feature type="compositionally biased region" description="Low complexity" evidence="11">
    <location>
        <begin position="703"/>
        <end position="715"/>
    </location>
</feature>
<accession>A0A084FYX9</accession>
<dbReference type="Gene3D" id="3.30.1330.90">
    <property type="entry name" value="D-3-phosphoglycerate dehydrogenase, domain 3"/>
    <property type="match status" value="1"/>
</dbReference>
<dbReference type="InterPro" id="IPR006236">
    <property type="entry name" value="PGDH"/>
</dbReference>
<comment type="subunit">
    <text evidence="3">Homotetramer.</text>
</comment>
<dbReference type="Pfam" id="PF00389">
    <property type="entry name" value="2-Hacid_dh"/>
    <property type="match status" value="1"/>
</dbReference>
<dbReference type="InterPro" id="IPR045626">
    <property type="entry name" value="PGDH_ASB_dom"/>
</dbReference>
<dbReference type="Gene3D" id="3.40.50.720">
    <property type="entry name" value="NAD(P)-binding Rossmann-like Domain"/>
    <property type="match status" value="2"/>
</dbReference>
<dbReference type="GO" id="GO:0004617">
    <property type="term" value="F:phosphoglycerate dehydrogenase activity"/>
    <property type="evidence" value="ECO:0007669"/>
    <property type="project" value="UniProtKB-EC"/>
</dbReference>
<comment type="similarity">
    <text evidence="2 10">Belongs to the D-isomer specific 2-hydroxyacid dehydrogenase family.</text>
</comment>
<dbReference type="InterPro" id="IPR006139">
    <property type="entry name" value="D-isomer_2_OHA_DH_cat_dom"/>
</dbReference>
<comment type="pathway">
    <text evidence="1 10">Amino-acid biosynthesis; L-serine biosynthesis; L-serine from 3-phospho-D-glycerate: step 1/3.</text>
</comment>
<dbReference type="PANTHER" id="PTHR42938:SF22">
    <property type="entry name" value="D-3-PHOSPHOGLYCERATE DEHYDROGENASE"/>
    <property type="match status" value="1"/>
</dbReference>
<dbReference type="Gene3D" id="3.30.70.260">
    <property type="match status" value="1"/>
</dbReference>
<dbReference type="FunFam" id="3.40.50.720:FF:000021">
    <property type="entry name" value="D-3-phosphoglycerate dehydrogenase"/>
    <property type="match status" value="1"/>
</dbReference>
<keyword evidence="10" id="KW-0028">Amino-acid biosynthesis</keyword>
<dbReference type="Pfam" id="PF20516">
    <property type="entry name" value="PDDEXK_12"/>
    <property type="match status" value="1"/>
</dbReference>
<dbReference type="CDD" id="cd12173">
    <property type="entry name" value="PGDH_4"/>
    <property type="match status" value="1"/>
</dbReference>
<dbReference type="InterPro" id="IPR036291">
    <property type="entry name" value="NAD(P)-bd_dom_sf"/>
</dbReference>
<evidence type="ECO:0000259" key="12">
    <source>
        <dbReference type="Pfam" id="PF00389"/>
    </source>
</evidence>
<dbReference type="EMBL" id="JOWA01000121">
    <property type="protein sequence ID" value="KEZ40291.1"/>
    <property type="molecule type" value="Genomic_DNA"/>
</dbReference>
<evidence type="ECO:0000256" key="9">
    <source>
        <dbReference type="ARBA" id="ARBA00048731"/>
    </source>
</evidence>
<dbReference type="GeneID" id="27727198"/>
<dbReference type="GO" id="GO:0051287">
    <property type="term" value="F:NAD binding"/>
    <property type="evidence" value="ECO:0007669"/>
    <property type="project" value="UniProtKB-UniRule"/>
</dbReference>
<dbReference type="VEuPathDB" id="FungiDB:SAPIO_CDS8126"/>
<evidence type="ECO:0000256" key="8">
    <source>
        <dbReference type="ARBA" id="ARBA00023299"/>
    </source>
</evidence>
<sequence length="1056" mass="113652">MAPIAEDPVPAAPAVPAKPRVLVPEKVSPDGLAMLQGKFQVDIRLGLSAEELLTIIPGYEALIVRSETKVTAPVLQAAVNLKVVARAGVGVDNIDVAAATARGVIVVNSPSGNILAAAEHTIALLLATARHIGRADGTLKDGKWERSKLVGVEVGGKTLGIIGLGKVGMNVARMAKGLGMKIKAVDPYASAEVAERASVELVADLKTMLPQVDFLTIHTPLIASTLDLLGEAELQQMKKTARVLNVARGGVYNEAALVKALDEGWIAAAGIDVFTSEPPAPDSTASKLAKHPKVVATPHLGASTVEAQENVSLDVCAQVLKVLEGDLPTTAVNAPLILPDEYRRLQPFVSLVEKLGSLYTQYFVGRKGGMIGGRTFELVYHGELAGVTNTRPLLAALVKGLVSTISDSQGRDVNIVNATLIAKEKGMVINEIKAHDTPDLVYASLVTLRAFTEGGSGVDEEPQIIEGYISEDAAYISRLGRFHGSFEPEGTVLVLHNYDTPGKIGGVGMVLGRQGVNINFMQVASHEPKPRKKPGSANGHGNGNGNGVVHEALMILGIGGHVTKEVLDELAATEGILDLTLPGYMDPEMVERWIEECQNSDTSECPTSPKRRRAPAPDASNKAKRPRLLPLANVDPNFDRSMSTSRDSNRGPEKESSQMAARDDPDREPTPRPRKRASPFPAPALARRGLNDSQSAVSDSQDRGSGVSSRTRSSSPIKNPDDLLKLKKPVSWTTPEPRALRDAVQAIGSGQALRLFDDVWKIVQKEGYLPQELKGILKDELMVGDSHFATNSRDIFISEKNKHDASRLSLGNEVASIAVYSELCTIRDIATTTVLFVNSTRSEATWNDHIHGPILRLAVSSTPDVAAENITQASICRAFVPASRGEIEILNGKMIDYALLLRPEKSLSVRIAEFVDGFDGPRTFNQSTNGPLRYEPTGVFVETKVESRRRAEGKAQLGVWLAAWYGRVAKFAPVPPTAAGTVVNLPFVPVLLVVCERWELYFAFDKDDEYEVCGPLEIGSTATVDGSYRVLGVLRLLARWVAGEFRNWVERCVALR</sequence>
<dbReference type="NCBIfam" id="TIGR01327">
    <property type="entry name" value="PGDH"/>
    <property type="match status" value="1"/>
</dbReference>
<dbReference type="InterPro" id="IPR029009">
    <property type="entry name" value="ASB_dom_sf"/>
</dbReference>
<keyword evidence="4" id="KW-0597">Phosphoprotein</keyword>
<dbReference type="SUPFAM" id="SSF52283">
    <property type="entry name" value="Formate/glycerate dehydrogenase catalytic domain-like"/>
    <property type="match status" value="1"/>
</dbReference>
<dbReference type="EC" id="1.1.1.95" evidence="10"/>
<proteinExistence type="inferred from homology"/>
<dbReference type="InterPro" id="IPR046797">
    <property type="entry name" value="PDDEXK_12"/>
</dbReference>
<dbReference type="FunFam" id="3.30.1330.90:FF:000003">
    <property type="entry name" value="D-3-phosphoglycerate dehydrogenase"/>
    <property type="match status" value="1"/>
</dbReference>
<dbReference type="Pfam" id="PF19304">
    <property type="entry name" value="PGDH_inter"/>
    <property type="match status" value="1"/>
</dbReference>
<evidence type="ECO:0000259" key="13">
    <source>
        <dbReference type="Pfam" id="PF02826"/>
    </source>
</evidence>
<dbReference type="InterPro" id="IPR045865">
    <property type="entry name" value="ACT-like_dom_sf"/>
</dbReference>
<reference evidence="16 17" key="1">
    <citation type="journal article" date="2014" name="Genome Announc.">
        <title>Draft genome sequence of the pathogenic fungus Scedosporium apiospermum.</title>
        <authorList>
            <person name="Vandeputte P."/>
            <person name="Ghamrawi S."/>
            <person name="Rechenmann M."/>
            <person name="Iltis A."/>
            <person name="Giraud S."/>
            <person name="Fleury M."/>
            <person name="Thornton C."/>
            <person name="Delhaes L."/>
            <person name="Meyer W."/>
            <person name="Papon N."/>
            <person name="Bouchara J.P."/>
        </authorList>
    </citation>
    <scope>NUCLEOTIDE SEQUENCE [LARGE SCALE GENOMIC DNA]</scope>
    <source>
        <strain evidence="16 17">IHEM 14462</strain>
    </source>
</reference>
<comment type="catalytic activity">
    <reaction evidence="9 10">
        <text>(2R)-3-phosphoglycerate + NAD(+) = 3-phosphooxypyruvate + NADH + H(+)</text>
        <dbReference type="Rhea" id="RHEA:12641"/>
        <dbReference type="ChEBI" id="CHEBI:15378"/>
        <dbReference type="ChEBI" id="CHEBI:18110"/>
        <dbReference type="ChEBI" id="CHEBI:57540"/>
        <dbReference type="ChEBI" id="CHEBI:57945"/>
        <dbReference type="ChEBI" id="CHEBI:58272"/>
        <dbReference type="EC" id="1.1.1.95"/>
    </reaction>
</comment>
<dbReference type="AlphaFoldDB" id="A0A084FYX9"/>
<evidence type="ECO:0000256" key="2">
    <source>
        <dbReference type="ARBA" id="ARBA00005854"/>
    </source>
</evidence>
<dbReference type="InterPro" id="IPR006140">
    <property type="entry name" value="D-isomer_DH_NAD-bd"/>
</dbReference>
<comment type="caution">
    <text evidence="16">The sequence shown here is derived from an EMBL/GenBank/DDBJ whole genome shotgun (WGS) entry which is preliminary data.</text>
</comment>
<keyword evidence="7 10" id="KW-0520">NAD</keyword>
<dbReference type="GO" id="GO:0006564">
    <property type="term" value="P:L-serine biosynthetic process"/>
    <property type="evidence" value="ECO:0007669"/>
    <property type="project" value="UniProtKB-KW"/>
</dbReference>
<evidence type="ECO:0000256" key="10">
    <source>
        <dbReference type="RuleBase" id="RU363003"/>
    </source>
</evidence>
<dbReference type="OrthoDB" id="298012at2759"/>
<organism evidence="16 17">
    <name type="scientific">Pseudallescheria apiosperma</name>
    <name type="common">Scedosporium apiospermum</name>
    <dbReference type="NCBI Taxonomy" id="563466"/>
    <lineage>
        <taxon>Eukaryota</taxon>
        <taxon>Fungi</taxon>
        <taxon>Dikarya</taxon>
        <taxon>Ascomycota</taxon>
        <taxon>Pezizomycotina</taxon>
        <taxon>Sordariomycetes</taxon>
        <taxon>Hypocreomycetidae</taxon>
        <taxon>Microascales</taxon>
        <taxon>Microascaceae</taxon>
        <taxon>Scedosporium</taxon>
    </lineage>
</organism>
<keyword evidence="5" id="KW-0007">Acetylation</keyword>
<dbReference type="UniPathway" id="UPA00135">
    <property type="reaction ID" value="UER00196"/>
</dbReference>
<dbReference type="SUPFAM" id="SSF51735">
    <property type="entry name" value="NAD(P)-binding Rossmann-fold domains"/>
    <property type="match status" value="1"/>
</dbReference>
<evidence type="ECO:0000259" key="15">
    <source>
        <dbReference type="Pfam" id="PF20516"/>
    </source>
</evidence>
<evidence type="ECO:0000256" key="5">
    <source>
        <dbReference type="ARBA" id="ARBA00022990"/>
    </source>
</evidence>
<dbReference type="Pfam" id="PF02826">
    <property type="entry name" value="2-Hacid_dh_C"/>
    <property type="match status" value="1"/>
</dbReference>
<evidence type="ECO:0000256" key="7">
    <source>
        <dbReference type="ARBA" id="ARBA00023027"/>
    </source>
</evidence>
<evidence type="ECO:0000313" key="17">
    <source>
        <dbReference type="Proteomes" id="UP000028545"/>
    </source>
</evidence>
<dbReference type="SUPFAM" id="SSF143548">
    <property type="entry name" value="Serine metabolism enzymes domain"/>
    <property type="match status" value="1"/>
</dbReference>
<evidence type="ECO:0000256" key="4">
    <source>
        <dbReference type="ARBA" id="ARBA00022553"/>
    </source>
</evidence>
<evidence type="ECO:0000256" key="3">
    <source>
        <dbReference type="ARBA" id="ARBA00011881"/>
    </source>
</evidence>
<evidence type="ECO:0000256" key="1">
    <source>
        <dbReference type="ARBA" id="ARBA00005216"/>
    </source>
</evidence>
<evidence type="ECO:0000313" key="16">
    <source>
        <dbReference type="EMBL" id="KEZ40291.1"/>
    </source>
</evidence>
<protein>
    <recommendedName>
        <fullName evidence="10">D-3-phosphoglycerate dehydrogenase</fullName>
        <ecNumber evidence="10">1.1.1.95</ecNumber>
    </recommendedName>
</protein>
<name>A0A084FYX9_PSEDA</name>
<evidence type="ECO:0000259" key="14">
    <source>
        <dbReference type="Pfam" id="PF19304"/>
    </source>
</evidence>
<feature type="domain" description="D-3-phosphoglycerate dehydrogenase ASB" evidence="14">
    <location>
        <begin position="344"/>
        <end position="454"/>
    </location>
</feature>
<dbReference type="HOGENOM" id="CLU_290054_0_0_1"/>
<feature type="region of interest" description="Disordered" evidence="11">
    <location>
        <begin position="525"/>
        <end position="545"/>
    </location>
</feature>
<feature type="domain" description="D-isomer specific 2-hydroxyacid dehydrogenase NAD-binding" evidence="13">
    <location>
        <begin position="122"/>
        <end position="301"/>
    </location>
</feature>
<dbReference type="Proteomes" id="UP000028545">
    <property type="component" value="Unassembled WGS sequence"/>
</dbReference>
<feature type="domain" description="PD-(D/E)XK nuclease-like" evidence="15">
    <location>
        <begin position="816"/>
        <end position="1046"/>
    </location>
</feature>
<dbReference type="PANTHER" id="PTHR42938">
    <property type="entry name" value="FORMATE DEHYDROGENASE 1"/>
    <property type="match status" value="1"/>
</dbReference>
<evidence type="ECO:0000256" key="6">
    <source>
        <dbReference type="ARBA" id="ARBA00023002"/>
    </source>
</evidence>
<keyword evidence="6 10" id="KW-0560">Oxidoreductase</keyword>
<evidence type="ECO:0000256" key="11">
    <source>
        <dbReference type="SAM" id="MobiDB-lite"/>
    </source>
</evidence>
<feature type="domain" description="D-isomer specific 2-hydroxyacid dehydrogenase catalytic" evidence="12">
    <location>
        <begin position="21"/>
        <end position="333"/>
    </location>
</feature>
<keyword evidence="17" id="KW-1185">Reference proteome</keyword>
<dbReference type="CDD" id="cd04902">
    <property type="entry name" value="ACT_3PGDH-xct"/>
    <property type="match status" value="1"/>
</dbReference>
<dbReference type="KEGG" id="sapo:SAPIO_CDS8126"/>
<keyword evidence="8 10" id="KW-0718">Serine biosynthesis</keyword>
<dbReference type="RefSeq" id="XP_016640090.1">
    <property type="nucleotide sequence ID" value="XM_016789827.1"/>
</dbReference>
<feature type="compositionally biased region" description="Basic and acidic residues" evidence="11">
    <location>
        <begin position="647"/>
        <end position="671"/>
    </location>
</feature>
<feature type="region of interest" description="Disordered" evidence="11">
    <location>
        <begin position="599"/>
        <end position="730"/>
    </location>
</feature>
<dbReference type="SUPFAM" id="SSF55021">
    <property type="entry name" value="ACT-like"/>
    <property type="match status" value="1"/>
</dbReference>
<gene>
    <name evidence="16" type="ORF">SAPIO_CDS8126</name>
</gene>